<dbReference type="Proteomes" id="UP001469553">
    <property type="component" value="Unassembled WGS sequence"/>
</dbReference>
<name>A0ABV1AIC2_9TELE</name>
<protein>
    <submittedName>
        <fullName evidence="1">Uncharacterized protein</fullName>
    </submittedName>
</protein>
<evidence type="ECO:0000313" key="1">
    <source>
        <dbReference type="EMBL" id="MEQ2317148.1"/>
    </source>
</evidence>
<dbReference type="EMBL" id="JAHRIP010093856">
    <property type="protein sequence ID" value="MEQ2317148.1"/>
    <property type="molecule type" value="Genomic_DNA"/>
</dbReference>
<reference evidence="1 2" key="1">
    <citation type="submission" date="2021-06" db="EMBL/GenBank/DDBJ databases">
        <authorList>
            <person name="Palmer J.M."/>
        </authorList>
    </citation>
    <scope>NUCLEOTIDE SEQUENCE [LARGE SCALE GENOMIC DNA]</scope>
    <source>
        <strain evidence="1 2">AS_MEX2019</strain>
        <tissue evidence="1">Muscle</tissue>
    </source>
</reference>
<proteinExistence type="predicted"/>
<evidence type="ECO:0000313" key="2">
    <source>
        <dbReference type="Proteomes" id="UP001469553"/>
    </source>
</evidence>
<comment type="caution">
    <text evidence="1">The sequence shown here is derived from an EMBL/GenBank/DDBJ whole genome shotgun (WGS) entry which is preliminary data.</text>
</comment>
<organism evidence="1 2">
    <name type="scientific">Ameca splendens</name>
    <dbReference type="NCBI Taxonomy" id="208324"/>
    <lineage>
        <taxon>Eukaryota</taxon>
        <taxon>Metazoa</taxon>
        <taxon>Chordata</taxon>
        <taxon>Craniata</taxon>
        <taxon>Vertebrata</taxon>
        <taxon>Euteleostomi</taxon>
        <taxon>Actinopterygii</taxon>
        <taxon>Neopterygii</taxon>
        <taxon>Teleostei</taxon>
        <taxon>Neoteleostei</taxon>
        <taxon>Acanthomorphata</taxon>
        <taxon>Ovalentaria</taxon>
        <taxon>Atherinomorphae</taxon>
        <taxon>Cyprinodontiformes</taxon>
        <taxon>Goodeidae</taxon>
        <taxon>Ameca</taxon>
    </lineage>
</organism>
<keyword evidence="2" id="KW-1185">Reference proteome</keyword>
<sequence>MWTPLLYIAPSLEVDGGCWGLGSGREPGQGHPGLGSTGAVCLPLPQEGRGPPPGSGGWLPLGGTGAWTWEYRVCMGTVSECMTSIVVYPYVGCE</sequence>
<accession>A0ABV1AIC2</accession>
<gene>
    <name evidence="1" type="ORF">AMECASPLE_039833</name>
</gene>